<dbReference type="Proteomes" id="UP000004995">
    <property type="component" value="Unassembled WGS sequence"/>
</dbReference>
<evidence type="ECO:0000313" key="2">
    <source>
        <dbReference type="EnsemblPlants" id="KQK88400"/>
    </source>
</evidence>
<dbReference type="AlphaFoldDB" id="K4AHH7"/>
<accession>K4AHH7</accession>
<evidence type="ECO:0000256" key="1">
    <source>
        <dbReference type="SAM" id="MobiDB-lite"/>
    </source>
</evidence>
<dbReference type="Gramene" id="KQK88400">
    <property type="protein sequence ID" value="KQK88400"/>
    <property type="gene ID" value="SETIT_038334mg"/>
</dbReference>
<sequence length="78" mass="8723">MPRWRRPTRCPLAAPVTTTPPCRQRLRRTEAQIKHDGRRAEDTVAGARGDSTARRRRCIGGSHDTRGVSSGKQIKPGY</sequence>
<reference evidence="2" key="2">
    <citation type="submission" date="2018-08" db="UniProtKB">
        <authorList>
            <consortium name="EnsemblPlants"/>
        </authorList>
    </citation>
    <scope>IDENTIFICATION</scope>
    <source>
        <strain evidence="2">Yugu1</strain>
    </source>
</reference>
<feature type="compositionally biased region" description="Basic and acidic residues" evidence="1">
    <location>
        <begin position="27"/>
        <end position="42"/>
    </location>
</feature>
<dbReference type="EMBL" id="AGNK02005539">
    <property type="status" value="NOT_ANNOTATED_CDS"/>
    <property type="molecule type" value="Genomic_DNA"/>
</dbReference>
<dbReference type="EnsemblPlants" id="KQK88400">
    <property type="protein sequence ID" value="KQK88400"/>
    <property type="gene ID" value="SETIT_038334mg"/>
</dbReference>
<proteinExistence type="predicted"/>
<evidence type="ECO:0000313" key="3">
    <source>
        <dbReference type="Proteomes" id="UP000004995"/>
    </source>
</evidence>
<organism evidence="2 3">
    <name type="scientific">Setaria italica</name>
    <name type="common">Foxtail millet</name>
    <name type="synonym">Panicum italicum</name>
    <dbReference type="NCBI Taxonomy" id="4555"/>
    <lineage>
        <taxon>Eukaryota</taxon>
        <taxon>Viridiplantae</taxon>
        <taxon>Streptophyta</taxon>
        <taxon>Embryophyta</taxon>
        <taxon>Tracheophyta</taxon>
        <taxon>Spermatophyta</taxon>
        <taxon>Magnoliopsida</taxon>
        <taxon>Liliopsida</taxon>
        <taxon>Poales</taxon>
        <taxon>Poaceae</taxon>
        <taxon>PACMAD clade</taxon>
        <taxon>Panicoideae</taxon>
        <taxon>Panicodae</taxon>
        <taxon>Paniceae</taxon>
        <taxon>Cenchrinae</taxon>
        <taxon>Setaria</taxon>
    </lineage>
</organism>
<keyword evidence="3" id="KW-1185">Reference proteome</keyword>
<dbReference type="InParanoid" id="K4AHH7"/>
<feature type="region of interest" description="Disordered" evidence="1">
    <location>
        <begin position="1"/>
        <end position="78"/>
    </location>
</feature>
<reference evidence="3" key="1">
    <citation type="journal article" date="2012" name="Nat. Biotechnol.">
        <title>Reference genome sequence of the model plant Setaria.</title>
        <authorList>
            <person name="Bennetzen J.L."/>
            <person name="Schmutz J."/>
            <person name="Wang H."/>
            <person name="Percifield R."/>
            <person name="Hawkins J."/>
            <person name="Pontaroli A.C."/>
            <person name="Estep M."/>
            <person name="Feng L."/>
            <person name="Vaughn J.N."/>
            <person name="Grimwood J."/>
            <person name="Jenkins J."/>
            <person name="Barry K."/>
            <person name="Lindquist E."/>
            <person name="Hellsten U."/>
            <person name="Deshpande S."/>
            <person name="Wang X."/>
            <person name="Wu X."/>
            <person name="Mitros T."/>
            <person name="Triplett J."/>
            <person name="Yang X."/>
            <person name="Ye C.Y."/>
            <person name="Mauro-Herrera M."/>
            <person name="Wang L."/>
            <person name="Li P."/>
            <person name="Sharma M."/>
            <person name="Sharma R."/>
            <person name="Ronald P.C."/>
            <person name="Panaud O."/>
            <person name="Kellogg E.A."/>
            <person name="Brutnell T.P."/>
            <person name="Doust A.N."/>
            <person name="Tuskan G.A."/>
            <person name="Rokhsar D."/>
            <person name="Devos K.M."/>
        </authorList>
    </citation>
    <scope>NUCLEOTIDE SEQUENCE [LARGE SCALE GENOMIC DNA]</scope>
    <source>
        <strain evidence="3">cv. Yugu1</strain>
    </source>
</reference>
<name>K4AHH7_SETIT</name>
<dbReference type="HOGENOM" id="CLU_2626670_0_0_1"/>
<protein>
    <submittedName>
        <fullName evidence="2">Uncharacterized protein</fullName>
    </submittedName>
</protein>